<dbReference type="Pfam" id="PF20461">
    <property type="entry name" value="DUF6714"/>
    <property type="match status" value="1"/>
</dbReference>
<protein>
    <recommendedName>
        <fullName evidence="3">Sirohydrochlorin cobaltochelatase</fullName>
    </recommendedName>
</protein>
<organism evidence="1 2">
    <name type="scientific">Akkermansia biwaensis</name>
    <dbReference type="NCBI Taxonomy" id="2946555"/>
    <lineage>
        <taxon>Bacteria</taxon>
        <taxon>Pseudomonadati</taxon>
        <taxon>Verrucomicrobiota</taxon>
        <taxon>Verrucomicrobiia</taxon>
        <taxon>Verrucomicrobiales</taxon>
        <taxon>Akkermansiaceae</taxon>
        <taxon>Akkermansia</taxon>
    </lineage>
</organism>
<dbReference type="InterPro" id="IPR046560">
    <property type="entry name" value="DUF6714"/>
</dbReference>
<keyword evidence="2" id="KW-1185">Reference proteome</keyword>
<evidence type="ECO:0000313" key="1">
    <source>
        <dbReference type="EMBL" id="BDL43212.1"/>
    </source>
</evidence>
<dbReference type="RefSeq" id="WP_215434348.1">
    <property type="nucleotide sequence ID" value="NZ_AP025943.1"/>
</dbReference>
<reference evidence="1" key="1">
    <citation type="submission" date="2022-06" db="EMBL/GenBank/DDBJ databases">
        <title>Akkermansia biwalacus sp. nov., an anaerobic mucin-degrading bacterium isolated from human intestine.</title>
        <authorList>
            <person name="Kobayashi Y."/>
            <person name="Inoue S."/>
            <person name="Kawahara T."/>
            <person name="Kohda N."/>
        </authorList>
    </citation>
    <scope>NUCLEOTIDE SEQUENCE</scope>
    <source>
        <strain evidence="1">WON2089</strain>
    </source>
</reference>
<proteinExistence type="predicted"/>
<name>A0ABM7ZEW0_9BACT</name>
<evidence type="ECO:0008006" key="3">
    <source>
        <dbReference type="Google" id="ProtNLM"/>
    </source>
</evidence>
<sequence length="417" mass="47096">MPRKIYKLCVSYDEAGARLRQKVAEGVKGASDFVWQASFRDLESAELPPGDGVVWVYPVFMQTGRTVTETLPELLRSLYAERGLSPALEFRPVWGAERTWNLGVWKSLEKELEQGASLLVVAHGVTGRELPPEPSDFLEHSKVWLPKGTEMALAYFGVSPSVEEVLPSLKGKKVLVLPFLIGEGKHMREDMPSPELAARFGKEVKILPPFGTFYLQAEHASRPAEPEGGAEKNSDWPDMANLEDVRAWYLRQFEETREELEQIPEYGAMREGAAPVIEQIAKAFAGVELGNGIGLLQADYRDMEGFGEVFRGLAASDERHDWTKLTAAMLNHCFTALCFTDPEGYRFLVPAFMCCDLRRRMWSYMEVTCSEDFAEWGLEATALLSADQRRAMEAYVDFCRSCREEGGEDRKLPWQWN</sequence>
<dbReference type="SUPFAM" id="SSF53800">
    <property type="entry name" value="Chelatase"/>
    <property type="match status" value="1"/>
</dbReference>
<evidence type="ECO:0000313" key="2">
    <source>
        <dbReference type="Proteomes" id="UP001062263"/>
    </source>
</evidence>
<dbReference type="Proteomes" id="UP001062263">
    <property type="component" value="Chromosome"/>
</dbReference>
<dbReference type="Gene3D" id="3.40.50.1400">
    <property type="match status" value="2"/>
</dbReference>
<dbReference type="EMBL" id="AP025943">
    <property type="protein sequence ID" value="BDL43212.1"/>
    <property type="molecule type" value="Genomic_DNA"/>
</dbReference>
<gene>
    <name evidence="1" type="ORF">Abiwalacus_07860</name>
</gene>
<accession>A0ABM7ZEW0</accession>